<dbReference type="Proteomes" id="UP000598032">
    <property type="component" value="Unassembled WGS sequence"/>
</dbReference>
<dbReference type="Gene3D" id="3.40.190.290">
    <property type="match status" value="1"/>
</dbReference>
<dbReference type="InterPro" id="IPR050176">
    <property type="entry name" value="LTTR"/>
</dbReference>
<evidence type="ECO:0000259" key="5">
    <source>
        <dbReference type="PROSITE" id="PS50931"/>
    </source>
</evidence>
<feature type="domain" description="HTH lysR-type" evidence="5">
    <location>
        <begin position="11"/>
        <end position="68"/>
    </location>
</feature>
<evidence type="ECO:0000256" key="2">
    <source>
        <dbReference type="ARBA" id="ARBA00023015"/>
    </source>
</evidence>
<protein>
    <submittedName>
        <fullName evidence="6">HTH-type transcriptional regulator ArgP</fullName>
    </submittedName>
</protein>
<dbReference type="InterPro" id="IPR036390">
    <property type="entry name" value="WH_DNA-bd_sf"/>
</dbReference>
<keyword evidence="4" id="KW-0804">Transcription</keyword>
<dbReference type="Pfam" id="PF03466">
    <property type="entry name" value="LysR_substrate"/>
    <property type="match status" value="1"/>
</dbReference>
<reference evidence="6 7" key="1">
    <citation type="submission" date="2020-10" db="EMBL/GenBank/DDBJ databases">
        <authorList>
            <person name="Peeters C."/>
        </authorList>
    </citation>
    <scope>NUCLEOTIDE SEQUENCE [LARGE SCALE GENOMIC DNA]</scope>
    <source>
        <strain evidence="6 7">LMG 28140</strain>
    </source>
</reference>
<dbReference type="SUPFAM" id="SSF46785">
    <property type="entry name" value="Winged helix' DNA-binding domain"/>
    <property type="match status" value="1"/>
</dbReference>
<dbReference type="InterPro" id="IPR005119">
    <property type="entry name" value="LysR_subst-bd"/>
</dbReference>
<keyword evidence="2" id="KW-0805">Transcription regulation</keyword>
<dbReference type="PANTHER" id="PTHR30579">
    <property type="entry name" value="TRANSCRIPTIONAL REGULATOR"/>
    <property type="match status" value="1"/>
</dbReference>
<dbReference type="InterPro" id="IPR036388">
    <property type="entry name" value="WH-like_DNA-bd_sf"/>
</dbReference>
<evidence type="ECO:0000313" key="6">
    <source>
        <dbReference type="EMBL" id="CAD6517440.1"/>
    </source>
</evidence>
<dbReference type="PROSITE" id="PS50931">
    <property type="entry name" value="HTH_LYSR"/>
    <property type="match status" value="1"/>
</dbReference>
<evidence type="ECO:0000256" key="4">
    <source>
        <dbReference type="ARBA" id="ARBA00023163"/>
    </source>
</evidence>
<dbReference type="SUPFAM" id="SSF53850">
    <property type="entry name" value="Periplasmic binding protein-like II"/>
    <property type="match status" value="1"/>
</dbReference>
<keyword evidence="3" id="KW-0238">DNA-binding</keyword>
<gene>
    <name evidence="6" type="primary">argP_1</name>
    <name evidence="6" type="ORF">LMG28140_00939</name>
</gene>
<evidence type="ECO:0000256" key="3">
    <source>
        <dbReference type="ARBA" id="ARBA00023125"/>
    </source>
</evidence>
<evidence type="ECO:0000313" key="7">
    <source>
        <dbReference type="Proteomes" id="UP000598032"/>
    </source>
</evidence>
<name>A0ABN7HJU4_9BURK</name>
<dbReference type="InterPro" id="IPR000847">
    <property type="entry name" value="LysR_HTH_N"/>
</dbReference>
<proteinExistence type="inferred from homology"/>
<accession>A0ABN7HJU4</accession>
<keyword evidence="7" id="KW-1185">Reference proteome</keyword>
<comment type="caution">
    <text evidence="6">The sequence shown here is derived from an EMBL/GenBank/DDBJ whole genome shotgun (WGS) entry which is preliminary data.</text>
</comment>
<sequence length="299" mass="32852">MNHCVQLVKQMDWNNLRAFLAVVRGGTLRVAAERTDLSAATVSRRLDELETVVGEKLIERMPTGCVPTVAGQRVAAWAEQMEEIAAQIERTRELEGVGPEGTVRINADEWMSYFLTARIAPLKQRFPGLAVEILTSHRPYSLARREADISLRPFRPSRGDLVGRRVGQVYFGLYGASEYVHAHHDAIAKERWGGLAFVSFDDLRSAFAADSWLRGLPDVPDPWLRCSYALGIFDGVSAGAGLGVLASFLARHSPNLIAVKPVIPRTYSGCLADLSQCGARERAGEGSNGLHRRTLRNGS</sequence>
<evidence type="ECO:0000256" key="1">
    <source>
        <dbReference type="ARBA" id="ARBA00009437"/>
    </source>
</evidence>
<dbReference type="Pfam" id="PF00126">
    <property type="entry name" value="HTH_1"/>
    <property type="match status" value="1"/>
</dbReference>
<dbReference type="Gene3D" id="1.10.10.10">
    <property type="entry name" value="Winged helix-like DNA-binding domain superfamily/Winged helix DNA-binding domain"/>
    <property type="match status" value="1"/>
</dbReference>
<dbReference type="PANTHER" id="PTHR30579:SF3">
    <property type="entry name" value="TRANSCRIPTIONAL REGULATORY PROTEIN"/>
    <property type="match status" value="1"/>
</dbReference>
<organism evidence="6 7">
    <name type="scientific">Paraburkholderia metrosideri</name>
    <dbReference type="NCBI Taxonomy" id="580937"/>
    <lineage>
        <taxon>Bacteria</taxon>
        <taxon>Pseudomonadati</taxon>
        <taxon>Pseudomonadota</taxon>
        <taxon>Betaproteobacteria</taxon>
        <taxon>Burkholderiales</taxon>
        <taxon>Burkholderiaceae</taxon>
        <taxon>Paraburkholderia</taxon>
    </lineage>
</organism>
<comment type="similarity">
    <text evidence="1">Belongs to the LysR transcriptional regulatory family.</text>
</comment>
<dbReference type="EMBL" id="CAJHCP010000002">
    <property type="protein sequence ID" value="CAD6517440.1"/>
    <property type="molecule type" value="Genomic_DNA"/>
</dbReference>